<dbReference type="PANTHER" id="PTHR45339:SF5">
    <property type="entry name" value="HISTIDINE KINASE"/>
    <property type="match status" value="1"/>
</dbReference>
<accession>A0ABY2KHY6</accession>
<dbReference type="Proteomes" id="UP000297741">
    <property type="component" value="Unassembled WGS sequence"/>
</dbReference>
<dbReference type="InterPro" id="IPR005467">
    <property type="entry name" value="His_kinase_dom"/>
</dbReference>
<dbReference type="CDD" id="cd00082">
    <property type="entry name" value="HisKA"/>
    <property type="match status" value="1"/>
</dbReference>
<evidence type="ECO:0000313" key="6">
    <source>
        <dbReference type="Proteomes" id="UP000297741"/>
    </source>
</evidence>
<reference evidence="5 6" key="1">
    <citation type="submission" date="2018-11" db="EMBL/GenBank/DDBJ databases">
        <title>Tabrizicola sp. isolated from sediment of alpine lake.</title>
        <authorList>
            <person name="Liu Z."/>
        </authorList>
    </citation>
    <scope>NUCLEOTIDE SEQUENCE [LARGE SCALE GENOMIC DNA]</scope>
    <source>
        <strain evidence="5 6">DRYC-M-16</strain>
    </source>
</reference>
<dbReference type="Gene3D" id="3.30.565.10">
    <property type="entry name" value="Histidine kinase-like ATPase, C-terminal domain"/>
    <property type="match status" value="1"/>
</dbReference>
<evidence type="ECO:0000256" key="1">
    <source>
        <dbReference type="ARBA" id="ARBA00000085"/>
    </source>
</evidence>
<keyword evidence="6" id="KW-1185">Reference proteome</keyword>
<dbReference type="Pfam" id="PF00512">
    <property type="entry name" value="HisKA"/>
    <property type="match status" value="1"/>
</dbReference>
<dbReference type="Gene3D" id="1.10.287.130">
    <property type="match status" value="1"/>
</dbReference>
<comment type="catalytic activity">
    <reaction evidence="1">
        <text>ATP + protein L-histidine = ADP + protein N-phospho-L-histidine.</text>
        <dbReference type="EC" id="2.7.13.3"/>
    </reaction>
</comment>
<dbReference type="Pfam" id="PF02518">
    <property type="entry name" value="HATPase_c"/>
    <property type="match status" value="1"/>
</dbReference>
<keyword evidence="3" id="KW-0597">Phosphoprotein</keyword>
<gene>
    <name evidence="5" type="ORF">EEB11_16365</name>
</gene>
<sequence>MFYAVATMLRLNGMQRELHDALAQATMASRAKSEFLENTSHEIRTPMNGVLGMVQVLDATALTEGQRENLRLTRDSGDMLMSRIEAGRIDLQPAPHPLIRSLEDTVALFQARAAEKGITLTFGAVPGTPERMMYDTVRARQCLGNLVSNAAKITTRGTIAVTLSTRPLCAGQSEVVLTVKDTGIGIDPVVQSRRFERLCPGGSHHGQGVWRHRAGARGNLGHRCRSLP</sequence>
<protein>
    <recommendedName>
        <fullName evidence="2">histidine kinase</fullName>
        <ecNumber evidence="2">2.7.13.3</ecNumber>
    </recommendedName>
</protein>
<dbReference type="SUPFAM" id="SSF55874">
    <property type="entry name" value="ATPase domain of HSP90 chaperone/DNA topoisomerase II/histidine kinase"/>
    <property type="match status" value="1"/>
</dbReference>
<evidence type="ECO:0000256" key="3">
    <source>
        <dbReference type="ARBA" id="ARBA00022553"/>
    </source>
</evidence>
<evidence type="ECO:0000313" key="5">
    <source>
        <dbReference type="EMBL" id="TGD41927.1"/>
    </source>
</evidence>
<evidence type="ECO:0000256" key="2">
    <source>
        <dbReference type="ARBA" id="ARBA00012438"/>
    </source>
</evidence>
<dbReference type="RefSeq" id="WP_135433162.1">
    <property type="nucleotide sequence ID" value="NZ_RPEM01000013.1"/>
</dbReference>
<comment type="caution">
    <text evidence="5">The sequence shown here is derived from an EMBL/GenBank/DDBJ whole genome shotgun (WGS) entry which is preliminary data.</text>
</comment>
<dbReference type="SUPFAM" id="SSF47384">
    <property type="entry name" value="Homodimeric domain of signal transducing histidine kinase"/>
    <property type="match status" value="1"/>
</dbReference>
<organism evidence="5 6">
    <name type="scientific">Pseudotabrizicola sediminis</name>
    <dbReference type="NCBI Taxonomy" id="2486418"/>
    <lineage>
        <taxon>Bacteria</taxon>
        <taxon>Pseudomonadati</taxon>
        <taxon>Pseudomonadota</taxon>
        <taxon>Alphaproteobacteria</taxon>
        <taxon>Rhodobacterales</taxon>
        <taxon>Paracoccaceae</taxon>
        <taxon>Pseudotabrizicola</taxon>
    </lineage>
</organism>
<proteinExistence type="predicted"/>
<dbReference type="PANTHER" id="PTHR45339">
    <property type="entry name" value="HYBRID SIGNAL TRANSDUCTION HISTIDINE KINASE J"/>
    <property type="match status" value="1"/>
</dbReference>
<dbReference type="InterPro" id="IPR036890">
    <property type="entry name" value="HATPase_C_sf"/>
</dbReference>
<dbReference type="EC" id="2.7.13.3" evidence="2"/>
<dbReference type="InterPro" id="IPR036097">
    <property type="entry name" value="HisK_dim/P_sf"/>
</dbReference>
<name>A0ABY2KHY6_9RHOB</name>
<dbReference type="PROSITE" id="PS50109">
    <property type="entry name" value="HIS_KIN"/>
    <property type="match status" value="1"/>
</dbReference>
<feature type="domain" description="Histidine kinase" evidence="4">
    <location>
        <begin position="38"/>
        <end position="221"/>
    </location>
</feature>
<dbReference type="InterPro" id="IPR003594">
    <property type="entry name" value="HATPase_dom"/>
</dbReference>
<dbReference type="SMART" id="SM00388">
    <property type="entry name" value="HisKA"/>
    <property type="match status" value="1"/>
</dbReference>
<evidence type="ECO:0000259" key="4">
    <source>
        <dbReference type="PROSITE" id="PS50109"/>
    </source>
</evidence>
<dbReference type="EMBL" id="RPEM01000013">
    <property type="protein sequence ID" value="TGD41927.1"/>
    <property type="molecule type" value="Genomic_DNA"/>
</dbReference>
<dbReference type="InterPro" id="IPR003661">
    <property type="entry name" value="HisK_dim/P_dom"/>
</dbReference>